<reference evidence="4" key="1">
    <citation type="submission" date="2025-08" db="UniProtKB">
        <authorList>
            <consortium name="RefSeq"/>
        </authorList>
    </citation>
    <scope>IDENTIFICATION</scope>
</reference>
<dbReference type="FunCoup" id="A0A6I9R921">
    <property type="interactions" value="1763"/>
</dbReference>
<dbReference type="KEGG" id="egu:105045846"/>
<dbReference type="PANTHER" id="PTHR34945">
    <property type="entry name" value="2-OXOGLUTARATE (2OG) AND FE(II)-DEPENDENT OXYGENASE SUPERFAMILY PROTEIN"/>
    <property type="match status" value="1"/>
</dbReference>
<feature type="region of interest" description="Disordered" evidence="1">
    <location>
        <begin position="72"/>
        <end position="98"/>
    </location>
</feature>
<protein>
    <submittedName>
        <fullName evidence="4">Flavanone 3-dioxygenase 2</fullName>
    </submittedName>
</protein>
<evidence type="ECO:0000313" key="4">
    <source>
        <dbReference type="RefSeq" id="XP_010922570.1"/>
    </source>
</evidence>
<dbReference type="PANTHER" id="PTHR34945:SF2">
    <property type="entry name" value="2-OXOGLUTARATE (2OG) AND FE(II)-DEPENDENT OXYGENASE SUPERFAMILY PROTEIN"/>
    <property type="match status" value="1"/>
</dbReference>
<dbReference type="InterPro" id="IPR027443">
    <property type="entry name" value="IPNS-like_sf"/>
</dbReference>
<dbReference type="SUPFAM" id="SSF51197">
    <property type="entry name" value="Clavaminate synthase-like"/>
    <property type="match status" value="1"/>
</dbReference>
<dbReference type="GeneID" id="105045846"/>
<dbReference type="RefSeq" id="XP_010922570.1">
    <property type="nucleotide sequence ID" value="XM_010924268.3"/>
</dbReference>
<sequence length="407" mass="44152">MASSTSTSTTVATSDASTQSHHLQGSGGVHGHTPAPPPPTPSNQQASKSLPSDADAAFSRFLHQLRIAPSLSSSSSSFSRYSRLSPISSPSSSHPLHPSPPLVSLLEPLPDLLSVAADLGFFHLANHGLPSHLPASALLESQSLLHCPTIPTTNTSSLGFNHEDDDDGDESDDKDPIFVFEPDWNGLESFPSLVEYAKELERVGLEVVQMLSSSSIPGGFPESPFRERKARCLMWVSVCSSIAEGEEGMEVGTMRSGKAYPYVVGLQYEMKEWREPSWVLGDAAEWIPVEPRADSILVTLGDIAQVWSNGRFKKVRGRPQRTSPHSDGSSDSGRISLSLLVTLPLDSVISPLLPLAADDSDQGIADVGDGGCNDGARRFRTFTLEEYAWRIYHERFPFKDPLLSYRI</sequence>
<gene>
    <name evidence="4" type="primary">LOC105045846</name>
</gene>
<keyword evidence="3" id="KW-1185">Reference proteome</keyword>
<feature type="compositionally biased region" description="Low complexity" evidence="1">
    <location>
        <begin position="1"/>
        <end position="18"/>
    </location>
</feature>
<feature type="region of interest" description="Disordered" evidence="1">
    <location>
        <begin position="1"/>
        <end position="53"/>
    </location>
</feature>
<evidence type="ECO:0000313" key="3">
    <source>
        <dbReference type="Proteomes" id="UP000504607"/>
    </source>
</evidence>
<feature type="compositionally biased region" description="Acidic residues" evidence="1">
    <location>
        <begin position="163"/>
        <end position="173"/>
    </location>
</feature>
<dbReference type="Gene3D" id="2.60.120.330">
    <property type="entry name" value="B-lactam Antibiotic, Isopenicillin N Synthase, Chain"/>
    <property type="match status" value="1"/>
</dbReference>
<dbReference type="OrthoDB" id="659818at2759"/>
<accession>A0A6I9R921</accession>
<dbReference type="Proteomes" id="UP000504607">
    <property type="component" value="Chromosome 5"/>
</dbReference>
<name>A0A6I9R921_ELAGV</name>
<dbReference type="AlphaFoldDB" id="A0A6I9R921"/>
<dbReference type="InParanoid" id="A0A6I9R921"/>
<proteinExistence type="predicted"/>
<organism evidence="3 4">
    <name type="scientific">Elaeis guineensis var. tenera</name>
    <name type="common">Oil palm</name>
    <dbReference type="NCBI Taxonomy" id="51953"/>
    <lineage>
        <taxon>Eukaryota</taxon>
        <taxon>Viridiplantae</taxon>
        <taxon>Streptophyta</taxon>
        <taxon>Embryophyta</taxon>
        <taxon>Tracheophyta</taxon>
        <taxon>Spermatophyta</taxon>
        <taxon>Magnoliopsida</taxon>
        <taxon>Liliopsida</taxon>
        <taxon>Arecaceae</taxon>
        <taxon>Arecoideae</taxon>
        <taxon>Cocoseae</taxon>
        <taxon>Elaeidinae</taxon>
        <taxon>Elaeis</taxon>
    </lineage>
</organism>
<feature type="domain" description="Isopenicillin N synthase-like Fe(2+) 2OG dioxygenase" evidence="2">
    <location>
        <begin position="281"/>
        <end position="336"/>
    </location>
</feature>
<evidence type="ECO:0000259" key="2">
    <source>
        <dbReference type="Pfam" id="PF03171"/>
    </source>
</evidence>
<dbReference type="Pfam" id="PF03171">
    <property type="entry name" value="2OG-FeII_Oxy"/>
    <property type="match status" value="1"/>
</dbReference>
<evidence type="ECO:0000256" key="1">
    <source>
        <dbReference type="SAM" id="MobiDB-lite"/>
    </source>
</evidence>
<feature type="region of interest" description="Disordered" evidence="1">
    <location>
        <begin position="155"/>
        <end position="174"/>
    </location>
</feature>
<dbReference type="InterPro" id="IPR044861">
    <property type="entry name" value="IPNS-like_FE2OG_OXY"/>
</dbReference>